<dbReference type="EMBL" id="OMOF01000152">
    <property type="protein sequence ID" value="SPF40816.1"/>
    <property type="molecule type" value="Genomic_DNA"/>
</dbReference>
<dbReference type="OrthoDB" id="1797729at2"/>
<dbReference type="Proteomes" id="UP000238916">
    <property type="component" value="Unassembled WGS sequence"/>
</dbReference>
<evidence type="ECO:0000313" key="2">
    <source>
        <dbReference type="Proteomes" id="UP000238916"/>
    </source>
</evidence>
<sequence>MAVKNWSIQDSKRKPGNTIEFWLAYKQNSSSVVVTYTNDKLVNVAGEDSLPQYIMKDMQKYLASISVFRCRCLGLCKYCVKPEGEVTTFSGSGVCKHYSGLARNVSEGEITIKNNLKGYKEMDLCKLAVTK</sequence>
<protein>
    <submittedName>
        <fullName evidence="1">Uncharacterized protein</fullName>
    </submittedName>
</protein>
<organism evidence="1 2">
    <name type="scientific">Candidatus Desulfosporosinus infrequens</name>
    <dbReference type="NCBI Taxonomy" id="2043169"/>
    <lineage>
        <taxon>Bacteria</taxon>
        <taxon>Bacillati</taxon>
        <taxon>Bacillota</taxon>
        <taxon>Clostridia</taxon>
        <taxon>Eubacteriales</taxon>
        <taxon>Desulfitobacteriaceae</taxon>
        <taxon>Desulfosporosinus</taxon>
    </lineage>
</organism>
<gene>
    <name evidence="1" type="ORF">SBF1_2350012</name>
</gene>
<name>A0A2U3KME6_9FIRM</name>
<evidence type="ECO:0000313" key="1">
    <source>
        <dbReference type="EMBL" id="SPF40816.1"/>
    </source>
</evidence>
<dbReference type="AlphaFoldDB" id="A0A2U3KME6"/>
<reference evidence="2" key="1">
    <citation type="submission" date="2018-02" db="EMBL/GenBank/DDBJ databases">
        <authorList>
            <person name="Hausmann B."/>
        </authorList>
    </citation>
    <scope>NUCLEOTIDE SEQUENCE [LARGE SCALE GENOMIC DNA]</scope>
    <source>
        <strain evidence="2">Peat soil MAG SbF1</strain>
    </source>
</reference>
<proteinExistence type="predicted"/>
<accession>A0A2U3KME6</accession>